<name>A0AAN9YCA1_9PEZI</name>
<feature type="region of interest" description="Disordered" evidence="1">
    <location>
        <begin position="1"/>
        <end position="26"/>
    </location>
</feature>
<sequence length="96" mass="10188">MVKPATPTPTPIPIPAPVDKPPPPVDPFGDEVELLLAEADVDVVTRPFEVLAWLEAVVIGSVVEPDDITVADDDDDDDDDEDEVVELGGSASLMLK</sequence>
<keyword evidence="3" id="KW-1185">Reference proteome</keyword>
<reference evidence="2 3" key="1">
    <citation type="journal article" date="2023" name="PLoS ONE">
        <title>Cytospora paraplurivora sp. nov. isolated from orchards with fruit tree decline syndrome in Ontario, Canada.</title>
        <authorList>
            <person name="Ilyukhin E."/>
            <person name="Nguyen H.D.T."/>
            <person name="Castle A.J."/>
            <person name="Ellouze W."/>
        </authorList>
    </citation>
    <scope>NUCLEOTIDE SEQUENCE [LARGE SCALE GENOMIC DNA]</scope>
    <source>
        <strain evidence="2 3">FDS-564</strain>
    </source>
</reference>
<feature type="region of interest" description="Disordered" evidence="1">
    <location>
        <begin position="68"/>
        <end position="96"/>
    </location>
</feature>
<organism evidence="2 3">
    <name type="scientific">Cytospora paraplurivora</name>
    <dbReference type="NCBI Taxonomy" id="2898453"/>
    <lineage>
        <taxon>Eukaryota</taxon>
        <taxon>Fungi</taxon>
        <taxon>Dikarya</taxon>
        <taxon>Ascomycota</taxon>
        <taxon>Pezizomycotina</taxon>
        <taxon>Sordariomycetes</taxon>
        <taxon>Sordariomycetidae</taxon>
        <taxon>Diaporthales</taxon>
        <taxon>Cytosporaceae</taxon>
        <taxon>Cytospora</taxon>
    </lineage>
</organism>
<accession>A0AAN9YCA1</accession>
<dbReference type="EMBL" id="JAJSPL020000048">
    <property type="protein sequence ID" value="KAK7733099.1"/>
    <property type="molecule type" value="Genomic_DNA"/>
</dbReference>
<feature type="compositionally biased region" description="Acidic residues" evidence="1">
    <location>
        <begin position="68"/>
        <end position="85"/>
    </location>
</feature>
<evidence type="ECO:0000313" key="3">
    <source>
        <dbReference type="Proteomes" id="UP001320245"/>
    </source>
</evidence>
<dbReference type="Proteomes" id="UP001320245">
    <property type="component" value="Unassembled WGS sequence"/>
</dbReference>
<evidence type="ECO:0000313" key="2">
    <source>
        <dbReference type="EMBL" id="KAK7733099.1"/>
    </source>
</evidence>
<proteinExistence type="predicted"/>
<gene>
    <name evidence="2" type="ORF">SLS53_008287</name>
</gene>
<dbReference type="AlphaFoldDB" id="A0AAN9YCA1"/>
<comment type="caution">
    <text evidence="2">The sequence shown here is derived from an EMBL/GenBank/DDBJ whole genome shotgun (WGS) entry which is preliminary data.</text>
</comment>
<protein>
    <submittedName>
        <fullName evidence="2">Uncharacterized protein</fullName>
    </submittedName>
</protein>
<evidence type="ECO:0000256" key="1">
    <source>
        <dbReference type="SAM" id="MobiDB-lite"/>
    </source>
</evidence>